<dbReference type="RefSeq" id="WP_268075953.1">
    <property type="nucleotide sequence ID" value="NZ_CP109965.1"/>
</dbReference>
<dbReference type="SUPFAM" id="SSF50199">
    <property type="entry name" value="Staphylococcal nuclease"/>
    <property type="match status" value="1"/>
</dbReference>
<evidence type="ECO:0000313" key="3">
    <source>
        <dbReference type="Proteomes" id="UP001163726"/>
    </source>
</evidence>
<dbReference type="InterPro" id="IPR035437">
    <property type="entry name" value="SNase_OB-fold_sf"/>
</dbReference>
<dbReference type="SMART" id="SM00318">
    <property type="entry name" value="SNc"/>
    <property type="match status" value="1"/>
</dbReference>
<dbReference type="Pfam" id="PF00565">
    <property type="entry name" value="SNase"/>
    <property type="match status" value="1"/>
</dbReference>
<sequence>MSALSARVFASPPDFGDIQVSELIRVYDGDTFTVNLADWPAIIGHEINVRVSGADTPEIRGKCHQEKQLAKQAKRFTLNTLSSAKQITLTQIQRDKYFRILAVVLIDGIDLADLLIQHNLAVRYQGGKKQNPWC</sequence>
<dbReference type="EMBL" id="CP109965">
    <property type="protein sequence ID" value="WAJ71454.1"/>
    <property type="molecule type" value="Genomic_DNA"/>
</dbReference>
<name>A0ABY7APM6_9ALTE</name>
<dbReference type="Proteomes" id="UP001163726">
    <property type="component" value="Chromosome"/>
</dbReference>
<evidence type="ECO:0000259" key="1">
    <source>
        <dbReference type="PROSITE" id="PS50830"/>
    </source>
</evidence>
<dbReference type="InterPro" id="IPR016071">
    <property type="entry name" value="Staphylococal_nuclease_OB-fold"/>
</dbReference>
<keyword evidence="3" id="KW-1185">Reference proteome</keyword>
<protein>
    <submittedName>
        <fullName evidence="2">Thermonuclease family protein</fullName>
    </submittedName>
</protein>
<dbReference type="Gene3D" id="2.40.50.90">
    <property type="match status" value="1"/>
</dbReference>
<reference evidence="2" key="1">
    <citation type="submission" date="2022-10" db="EMBL/GenBank/DDBJ databases">
        <title>Catenovulum adriacola sp. nov. isolated in the Harbour of Susak.</title>
        <authorList>
            <person name="Schoch T."/>
            <person name="Reich S.J."/>
            <person name="Stoeferle S."/>
            <person name="Flaiz M."/>
            <person name="Kazda M."/>
            <person name="Riedel C.U."/>
            <person name="Duerre P."/>
        </authorList>
    </citation>
    <scope>NUCLEOTIDE SEQUENCE</scope>
    <source>
        <strain evidence="2">TS8</strain>
    </source>
</reference>
<accession>A0ABY7APM6</accession>
<feature type="domain" description="TNase-like" evidence="1">
    <location>
        <begin position="17"/>
        <end position="134"/>
    </location>
</feature>
<evidence type="ECO:0000313" key="2">
    <source>
        <dbReference type="EMBL" id="WAJ71454.1"/>
    </source>
</evidence>
<proteinExistence type="predicted"/>
<dbReference type="PROSITE" id="PS50830">
    <property type="entry name" value="TNASE_3"/>
    <property type="match status" value="1"/>
</dbReference>
<organism evidence="2 3">
    <name type="scientific">Catenovulum adriaticum</name>
    <dbReference type="NCBI Taxonomy" id="2984846"/>
    <lineage>
        <taxon>Bacteria</taxon>
        <taxon>Pseudomonadati</taxon>
        <taxon>Pseudomonadota</taxon>
        <taxon>Gammaproteobacteria</taxon>
        <taxon>Alteromonadales</taxon>
        <taxon>Alteromonadaceae</taxon>
        <taxon>Catenovulum</taxon>
    </lineage>
</organism>
<gene>
    <name evidence="2" type="ORF">OLW01_06565</name>
</gene>